<evidence type="ECO:0000313" key="1">
    <source>
        <dbReference type="EMBL" id="KGA32991.1"/>
    </source>
</evidence>
<comment type="caution">
    <text evidence="1">The sequence shown here is derived from an EMBL/GenBank/DDBJ whole genome shotgun (WGS) entry which is preliminary data.</text>
</comment>
<reference evidence="1 2" key="1">
    <citation type="submission" date="2014-08" db="EMBL/GenBank/DDBJ databases">
        <title>Genome sequences of NCPPB Pectobacterium isolates.</title>
        <authorList>
            <person name="Glover R.H."/>
            <person name="Sapp M."/>
            <person name="Elphinstone J."/>
        </authorList>
    </citation>
    <scope>NUCLEOTIDE SEQUENCE [LARGE SCALE GENOMIC DNA]</scope>
    <source>
        <strain evidence="1 2">LMG 21372</strain>
    </source>
</reference>
<dbReference type="AlphaFoldDB" id="A0A0M2F0M4"/>
<dbReference type="Proteomes" id="UP000029435">
    <property type="component" value="Unassembled WGS sequence"/>
</dbReference>
<sequence>MFAVLGNIEFKVTAYWDGFNTSFGADYAEHGRIEGKPGLQFIGAKLDEITISLVFHKQYCTPDVELKRLTEAMRAHQAMALVFGNGDYRGWFVITALTSTSEHTDAKGNVLAMNASLTLREYIGDPKNPLKPPAIQTPVPNVSAITQAVQKVSNFSASLRTAVTYAKKAQSAVKAVKTTVQIVKRMKNNPETALLQIPGLLTQVGNVLTPLSEMEPAFKKAAEAISDAAVQAEKMMPEITAVNKAANEMLKQVKQVATLLQGVDSKNVIEKLEAISKHVDAASDTFKGAEPALSKLTAEIVKRVEAYAP</sequence>
<protein>
    <submittedName>
        <fullName evidence="1">Phage P2 GpU family protein</fullName>
    </submittedName>
</protein>
<evidence type="ECO:0000313" key="2">
    <source>
        <dbReference type="Proteomes" id="UP000029435"/>
    </source>
</evidence>
<accession>A0A0M2F0M4</accession>
<dbReference type="OrthoDB" id="9032474at2"/>
<dbReference type="RefSeq" id="WP_039315939.1">
    <property type="nucleotide sequence ID" value="NZ_JQOD01000003.1"/>
</dbReference>
<name>A0A0M2F0M4_9GAMM</name>
<dbReference type="Pfam" id="PF06995">
    <property type="entry name" value="Phage_P2_GpU"/>
    <property type="match status" value="1"/>
</dbReference>
<dbReference type="EMBL" id="JQOD01000003">
    <property type="protein sequence ID" value="KGA32991.1"/>
    <property type="molecule type" value="Genomic_DNA"/>
</dbReference>
<dbReference type="STRING" id="180957.B5S52_13675"/>
<organism evidence="1 2">
    <name type="scientific">Pectobacterium brasiliense</name>
    <dbReference type="NCBI Taxonomy" id="180957"/>
    <lineage>
        <taxon>Bacteria</taxon>
        <taxon>Pseudomonadati</taxon>
        <taxon>Pseudomonadota</taxon>
        <taxon>Gammaproteobacteria</taxon>
        <taxon>Enterobacterales</taxon>
        <taxon>Pectobacteriaceae</taxon>
        <taxon>Pectobacterium</taxon>
    </lineage>
</organism>
<dbReference type="InterPro" id="IPR009734">
    <property type="entry name" value="Myoviridae_GpU"/>
</dbReference>
<gene>
    <name evidence="1" type="ORF">KU74_13880</name>
</gene>
<proteinExistence type="predicted"/>